<name>A0ABV5IFE5_9ACTN</name>
<dbReference type="EMBL" id="JBHMEI010000013">
    <property type="protein sequence ID" value="MFB9203176.1"/>
    <property type="molecule type" value="Genomic_DNA"/>
</dbReference>
<gene>
    <name evidence="1" type="ORF">ACFFV7_18395</name>
</gene>
<keyword evidence="2" id="KW-1185">Reference proteome</keyword>
<proteinExistence type="predicted"/>
<dbReference type="Proteomes" id="UP001589647">
    <property type="component" value="Unassembled WGS sequence"/>
</dbReference>
<protein>
    <submittedName>
        <fullName evidence="1">Uncharacterized protein</fullName>
    </submittedName>
</protein>
<accession>A0ABV5IFE5</accession>
<reference evidence="1 2" key="1">
    <citation type="submission" date="2024-09" db="EMBL/GenBank/DDBJ databases">
        <authorList>
            <person name="Sun Q."/>
            <person name="Mori K."/>
        </authorList>
    </citation>
    <scope>NUCLEOTIDE SEQUENCE [LARGE SCALE GENOMIC DNA]</scope>
    <source>
        <strain evidence="1 2">CCM 3426</strain>
    </source>
</reference>
<organism evidence="1 2">
    <name type="scientific">Nonomuraea spiralis</name>
    <dbReference type="NCBI Taxonomy" id="46182"/>
    <lineage>
        <taxon>Bacteria</taxon>
        <taxon>Bacillati</taxon>
        <taxon>Actinomycetota</taxon>
        <taxon>Actinomycetes</taxon>
        <taxon>Streptosporangiales</taxon>
        <taxon>Streptosporangiaceae</taxon>
        <taxon>Nonomuraea</taxon>
    </lineage>
</organism>
<dbReference type="RefSeq" id="WP_185844676.1">
    <property type="nucleotide sequence ID" value="NZ_BMRC01000002.1"/>
</dbReference>
<evidence type="ECO:0000313" key="2">
    <source>
        <dbReference type="Proteomes" id="UP001589647"/>
    </source>
</evidence>
<comment type="caution">
    <text evidence="1">The sequence shown here is derived from an EMBL/GenBank/DDBJ whole genome shotgun (WGS) entry which is preliminary data.</text>
</comment>
<sequence length="53" mass="5718">MITLIRLVDGGALKGPAGDNLAADLRTWDRGFKDLFTRALGLLDTLHPSEPTP</sequence>
<evidence type="ECO:0000313" key="1">
    <source>
        <dbReference type="EMBL" id="MFB9203176.1"/>
    </source>
</evidence>